<evidence type="ECO:0000256" key="3">
    <source>
        <dbReference type="ARBA" id="ARBA00022989"/>
    </source>
</evidence>
<dbReference type="GeneID" id="95567831"/>
<comment type="subcellular location">
    <subcellularLocation>
        <location evidence="1">Membrane</location>
        <topology evidence="1">Single-pass membrane protein</topology>
    </subcellularLocation>
</comment>
<evidence type="ECO:0000313" key="6">
    <source>
        <dbReference type="EMBL" id="EGA71767.1"/>
    </source>
</evidence>
<dbReference type="GO" id="GO:0005886">
    <property type="term" value="C:plasma membrane"/>
    <property type="evidence" value="ECO:0007669"/>
    <property type="project" value="InterPro"/>
</dbReference>
<dbReference type="InterPro" id="IPR007452">
    <property type="entry name" value="TamB_C"/>
</dbReference>
<dbReference type="GO" id="GO:0009306">
    <property type="term" value="P:protein secretion"/>
    <property type="evidence" value="ECO:0007669"/>
    <property type="project" value="InterPro"/>
</dbReference>
<organism evidence="6 7">
    <name type="scientific">Vibrio sinaloensis DSM 21326</name>
    <dbReference type="NCBI Taxonomy" id="945550"/>
    <lineage>
        <taxon>Bacteria</taxon>
        <taxon>Pseudomonadati</taxon>
        <taxon>Pseudomonadota</taxon>
        <taxon>Gammaproteobacteria</taxon>
        <taxon>Vibrionales</taxon>
        <taxon>Vibrionaceae</taxon>
        <taxon>Vibrio</taxon>
        <taxon>Vibrio oreintalis group</taxon>
    </lineage>
</organism>
<dbReference type="OrthoDB" id="5555605at2"/>
<evidence type="ECO:0000256" key="4">
    <source>
        <dbReference type="ARBA" id="ARBA00023136"/>
    </source>
</evidence>
<dbReference type="EMBL" id="AEVT01000016">
    <property type="protein sequence ID" value="EGA71767.1"/>
    <property type="molecule type" value="Genomic_DNA"/>
</dbReference>
<evidence type="ECO:0000256" key="1">
    <source>
        <dbReference type="ARBA" id="ARBA00004167"/>
    </source>
</evidence>
<gene>
    <name evidence="6" type="ORF">VISI1226_19309</name>
</gene>
<proteinExistence type="predicted"/>
<reference evidence="6 7" key="1">
    <citation type="journal article" date="2012" name="Int. J. Syst. Evol. Microbiol.">
        <title>Vibrio caribbeanicus sp. nov., isolated from the marine sponge Scleritoderma cyanea.</title>
        <authorList>
            <person name="Hoffmann M."/>
            <person name="Monday S.R."/>
            <person name="Allard M.W."/>
            <person name="Strain E.A."/>
            <person name="Whittaker P."/>
            <person name="Naum M."/>
            <person name="McCarthy P.J."/>
            <person name="Lopez J.V."/>
            <person name="Fischer M."/>
            <person name="Brown E.W."/>
        </authorList>
    </citation>
    <scope>NUCLEOTIDE SEQUENCE [LARGE SCALE GENOMIC DNA]</scope>
    <source>
        <strain evidence="7">DSMZ 21326</strain>
    </source>
</reference>
<dbReference type="Pfam" id="PF04357">
    <property type="entry name" value="TamB"/>
    <property type="match status" value="1"/>
</dbReference>
<dbReference type="RefSeq" id="WP_008073661.1">
    <property type="nucleotide sequence ID" value="NZ_AEVT01000016.1"/>
</dbReference>
<accession>E8M2E0</accession>
<evidence type="ECO:0000259" key="5">
    <source>
        <dbReference type="Pfam" id="PF04357"/>
    </source>
</evidence>
<dbReference type="PANTHER" id="PTHR36985">
    <property type="entry name" value="TRANSLOCATION AND ASSEMBLY MODULE SUBUNIT TAMB"/>
    <property type="match status" value="1"/>
</dbReference>
<dbReference type="AlphaFoldDB" id="E8M2E0"/>
<evidence type="ECO:0000256" key="2">
    <source>
        <dbReference type="ARBA" id="ARBA00022692"/>
    </source>
</evidence>
<protein>
    <recommendedName>
        <fullName evidence="5">Translocation and assembly module TamB C-terminal domain-containing protein</fullName>
    </recommendedName>
</protein>
<keyword evidence="3" id="KW-1133">Transmembrane helix</keyword>
<sequence>MTKVVLKWSKWLSISLVGFALVLLLSISFLLFTHSGLGTILWAAEKFVPQLKVEAYQGALLPKFTLNNVQFNDPDLGIETQVRTATLSVTPACFTEPGICVDELAVDGLQFSMPEVASSGDTQEEPASNSKITTPIPIHVSRIALTDMDVDVLGHRIDWQSFTTGLSFQGNLLRIHKTALDKLTVALAESEAEPEVAQPKNASEPTAIVLPDVELPLQIEVVRLDVNDFELKQAQPVIVHHLGLEAKAAQSKVSISTLELDMPEVEAHLTSEVTLQQDYPLQLELNATVKEQTAKGQRVSLSATGSVADLALHASLGGLAKADLNAQLQPLDPDLPFDVQLSDGDVQWPLHGQGDYFVQIDKLAANGSLKGYQVALNTAVQGKDLPDLDLALKGKGDLEQINLSKLTLNTLGGSVNGDVMANWKQPVNWAANLSLRDIQPGLQWPEAEGNLSGVLSTTGSLTDAGGWQVAVSKLDIDGILREYPLNVEGALNASDVEGKGNLKFDTSGLVLSHGPNSVLAKGKLTDQWRMDLSLDLPDLAKSVPELTGKAIGDVKLRGPLKEPRVKLALDVDSIDWQQQATVKHLTLQGEVTPLPAPSGYLKLDVTGAAYQDYLIDDVALTFDGTEQSHQLTLDVVSNIVSTDLSVSGSIKNKTDLVWQGALEQMTLSSQQGEWKLNQPTALGFEMASKQVSVAAHCWLQADSSLCLEKDIKVGENGEASLAIKQFDFEQVKSLLPKKTELNGVANAQLWAKWATDRAPEVKVSLELPQGGVKQKSEKPLTLGWETIRLNASLKQDKLEADWLVDISDNGDITGQVTIPNVVVEDKQIDGKLNLSTFNLDFLAPLIGEYSQFKSNITTDLAFNGPLMQPKVQGQFLIDDVLLHGDISPLQVDSGQLEIDFNGYNAKLYSALNTPDGTLQLNGEAIWEDLANWSTRLRVFADGLKVEVPPMAKLKVVPDMTISASPKQAKIDGNISLPWGRIVVEELPPSAIGISQDQVILNADLQPESSLAEIPFDVETNINISIGDDFQLMAFGLEGGLSGQLNVAQRDKGPFVTGEVNIVDGAYQSFGQDLIIKEGKILMNGPVDQPYVQITAIRNPDNTQDDVTAGVKVSGPATEPTVTIFSDPAMSQANALSYLLRGRDIDGESGGNTMTTTLIGLSLAKTGRVVGEIGEAFGVQDLELDTAGSGDESQVTVSGYVLPGLQVKYGVGIFDSVGEFTVRYRLMTDLYVEAVTGLSSAVDLLYQFEFN</sequence>
<feature type="domain" description="Translocation and assembly module TamB C-terminal" evidence="5">
    <location>
        <begin position="914"/>
        <end position="1249"/>
    </location>
</feature>
<dbReference type="PANTHER" id="PTHR36985:SF1">
    <property type="entry name" value="TRANSLOCATION AND ASSEMBLY MODULE SUBUNIT TAMB"/>
    <property type="match status" value="1"/>
</dbReference>
<name>E8M2E0_PHOS4</name>
<keyword evidence="2" id="KW-0812">Transmembrane</keyword>
<dbReference type="GO" id="GO:0097347">
    <property type="term" value="C:TAM protein secretion complex"/>
    <property type="evidence" value="ECO:0007669"/>
    <property type="project" value="TreeGrafter"/>
</dbReference>
<comment type="caution">
    <text evidence="6">The sequence shown here is derived from an EMBL/GenBank/DDBJ whole genome shotgun (WGS) entry which is preliminary data.</text>
</comment>
<evidence type="ECO:0000313" key="7">
    <source>
        <dbReference type="Proteomes" id="UP000006228"/>
    </source>
</evidence>
<dbReference type="eggNOG" id="COG2911">
    <property type="taxonomic scope" value="Bacteria"/>
</dbReference>
<dbReference type="Proteomes" id="UP000006228">
    <property type="component" value="Unassembled WGS sequence"/>
</dbReference>
<keyword evidence="4" id="KW-0472">Membrane</keyword>